<evidence type="ECO:0000256" key="1">
    <source>
        <dbReference type="SAM" id="MobiDB-lite"/>
    </source>
</evidence>
<feature type="transmembrane region" description="Helical" evidence="2">
    <location>
        <begin position="413"/>
        <end position="430"/>
    </location>
</feature>
<evidence type="ECO:0000259" key="5">
    <source>
        <dbReference type="Pfam" id="PF14331"/>
    </source>
</evidence>
<dbReference type="Pfam" id="PF06744">
    <property type="entry name" value="IcmF_C"/>
    <property type="match status" value="1"/>
</dbReference>
<evidence type="ECO:0000313" key="6">
    <source>
        <dbReference type="EMBL" id="ARK19386.1"/>
    </source>
</evidence>
<dbReference type="InterPro" id="IPR025743">
    <property type="entry name" value="TssM1_N"/>
</dbReference>
<dbReference type="InterPro" id="IPR009612">
    <property type="entry name" value="IcmF-rel"/>
</dbReference>
<dbReference type="EMBL" id="KY319184">
    <property type="protein sequence ID" value="ARK19386.1"/>
    <property type="molecule type" value="Genomic_DNA"/>
</dbReference>
<keyword evidence="2" id="KW-0472">Membrane</keyword>
<dbReference type="PANTHER" id="PTHR36153">
    <property type="entry name" value="INNER MEMBRANE PROTEIN-RELATED"/>
    <property type="match status" value="1"/>
</dbReference>
<sequence length="1136" mass="129846">MMDKKKAILFSTLATFLVGLITCLSLRLTGTYWLTPWWAVALQVTLIVLFLALVGWGTYAYLRRPKVDETLKQHDEWRKRVLKNRFALIWKKHSKVTSNPYHVPWYVHVSADVSSDVRWLQQMGFESVESIEPVPDDLIAVRFWVSDSAVLVSVDMSFPLATRQASLDVVCELLMKKRDRQAFNGVLCTVDLDHLLQKNEIAASEFSQQYRTLLSDLNQRTGLSLPTYCVFTNMAAVRDFCELFSTLDEAAREQPFGVLRPADEGKGYDKDWFDESFDDLTRRLAITASESLKQQLHADFRASSVAGIFQLSALRYDIEDFLSLTFSQHAFDEVALHFRGFFFVNVGGEGESTDILTYMHASDLGFESLAGMQQHASSPSLFGKNLFRSCIVKEAPLVGVYRQREWRYRASRVAIFGGLLLLFGGFLWMLKASFDYQQSLDNQALIKLNQYKENLKLDTIVADDLSSPVFSLSELRDINNLYNKQHRPWYVSDWLPDSSIRRFVHQTYYEELSSVLLTLMRDYILKDLFVYNSLDDKVKMLELLNYHQILYSKHRDDVDSLVNYYLTSLKEEGEGDVALLERFKLLAEDLFRSGATPPESEPELLALVRKSLSANDISELLYQHILQHPDFSRRVDMRTKLNPSYQNVFEFKPGFTGYLIPYLFTREGFEDLYNETGFQLASEAIKSYEGVMGNISGDAEMNRINRQLRERYIGDYVKYWQDLMANISWVEVSGWGEISKQIDMTVDPVYSPLSQFYNLVAVHTNLSQKKEGEPAPKESREAKEQQTEEGEPSVTAISNTSERVRASIAAPFKAMHQLVAVNEAGQSRLSIALAQLQQTRDWIEKSKETQDRGSYFLAQLQNTDSNNPLAQLNTLAADYNDPVLPVLMRGVARTTNRLAQSAMKTVINNDWSVLYGGYVRHFAGRYPFDKKAEFDASLADFSDFFKSGGQFDEFARKYAAYFDLTHGRQTQLKGFIVNQMLPLSDSYQPFSDAVRRMQSGLFIDGRVGVEFLLRAEKMSPDLTGFTLESGSKLFEYRNGPLLWQSLSWPIPANQTQDIAIITKDDKGAETREKLSGEWSWFRVADKMQSASVVGSDDVAWRYQSDSNEVSLKIKSKSAEQPFAPRFFDGLNIPIEL</sequence>
<evidence type="ECO:0000259" key="3">
    <source>
        <dbReference type="Pfam" id="PF06744"/>
    </source>
</evidence>
<organism evidence="6">
    <name type="scientific">Vibrio fluvialis</name>
    <dbReference type="NCBI Taxonomy" id="676"/>
    <lineage>
        <taxon>Bacteria</taxon>
        <taxon>Pseudomonadati</taxon>
        <taxon>Pseudomonadota</taxon>
        <taxon>Gammaproteobacteria</taxon>
        <taxon>Vibrionales</taxon>
        <taxon>Vibrionaceae</taxon>
        <taxon>Vibrio</taxon>
    </lineage>
</organism>
<dbReference type="InterPro" id="IPR017731">
    <property type="entry name" value="TssM1-like"/>
</dbReference>
<keyword evidence="2" id="KW-0812">Transmembrane</keyword>
<dbReference type="Pfam" id="PF14331">
    <property type="entry name" value="IcmF-related_N"/>
    <property type="match status" value="1"/>
</dbReference>
<name>A0A1W6EUJ3_VIBFL</name>
<feature type="compositionally biased region" description="Basic and acidic residues" evidence="1">
    <location>
        <begin position="768"/>
        <end position="786"/>
    </location>
</feature>
<protein>
    <submittedName>
        <fullName evidence="6">Type VI secretion system protein ImpL</fullName>
    </submittedName>
</protein>
<feature type="domain" description="Type VI secretion system component TssM1 N-terminal" evidence="5">
    <location>
        <begin position="165"/>
        <end position="417"/>
    </location>
</feature>
<dbReference type="Pfam" id="PF06761">
    <property type="entry name" value="IcmF-related"/>
    <property type="match status" value="1"/>
</dbReference>
<evidence type="ECO:0000256" key="2">
    <source>
        <dbReference type="SAM" id="Phobius"/>
    </source>
</evidence>
<accession>A0A1W6EUJ3</accession>
<feature type="domain" description="Type VI secretion system IcmF C-terminal" evidence="3">
    <location>
        <begin position="1011"/>
        <end position="1117"/>
    </location>
</feature>
<feature type="transmembrane region" description="Helical" evidence="2">
    <location>
        <begin position="37"/>
        <end position="62"/>
    </location>
</feature>
<feature type="domain" description="IcmF-related" evidence="4">
    <location>
        <begin position="472"/>
        <end position="765"/>
    </location>
</feature>
<dbReference type="NCBIfam" id="TIGR03348">
    <property type="entry name" value="VI_IcmF"/>
    <property type="match status" value="1"/>
</dbReference>
<dbReference type="AlphaFoldDB" id="A0A1W6EUJ3"/>
<proteinExistence type="predicted"/>
<dbReference type="InterPro" id="IPR010623">
    <property type="entry name" value="IcmF_C"/>
</dbReference>
<gene>
    <name evidence="6" type="primary">tssM1</name>
</gene>
<feature type="region of interest" description="Disordered" evidence="1">
    <location>
        <begin position="767"/>
        <end position="800"/>
    </location>
</feature>
<dbReference type="PANTHER" id="PTHR36153:SF1">
    <property type="entry name" value="TYPE VI SECRETION SYSTEM COMPONENT TSSM1"/>
    <property type="match status" value="1"/>
</dbReference>
<keyword evidence="2" id="KW-1133">Transmembrane helix</keyword>
<evidence type="ECO:0000259" key="4">
    <source>
        <dbReference type="Pfam" id="PF06761"/>
    </source>
</evidence>
<dbReference type="InterPro" id="IPR053156">
    <property type="entry name" value="T6SS_TssM-like"/>
</dbReference>
<reference evidence="6" key="1">
    <citation type="journal article" date="2017" name="Front. Microbiol.">
        <title>Functional Characterization and Conditional Regulation of the Type VI Secretion System in Vibrio fluvialis.</title>
        <authorList>
            <person name="Huang Y."/>
            <person name="Du P."/>
            <person name="Zhao M."/>
            <person name="Liu W."/>
            <person name="Du Y."/>
            <person name="Diao B."/>
            <person name="Li J."/>
            <person name="Kan B."/>
            <person name="Liang W."/>
        </authorList>
    </citation>
    <scope>NUCLEOTIDE SEQUENCE</scope>
    <source>
        <strain evidence="6">85003</strain>
    </source>
</reference>